<dbReference type="KEGG" id="sfc:Spiaf_0983"/>
<dbReference type="InterPro" id="IPR007487">
    <property type="entry name" value="ABC_transpt-TYRBP-like"/>
</dbReference>
<evidence type="ECO:0000313" key="2">
    <source>
        <dbReference type="Proteomes" id="UP000007383"/>
    </source>
</evidence>
<dbReference type="RefSeq" id="WP_014455066.1">
    <property type="nucleotide sequence ID" value="NC_017098.1"/>
</dbReference>
<organism evidence="1 2">
    <name type="scientific">Spirochaeta africana (strain ATCC 700263 / DSM 8902 / Z-7692)</name>
    <dbReference type="NCBI Taxonomy" id="889378"/>
    <lineage>
        <taxon>Bacteria</taxon>
        <taxon>Pseudomonadati</taxon>
        <taxon>Spirochaetota</taxon>
        <taxon>Spirochaetia</taxon>
        <taxon>Spirochaetales</taxon>
        <taxon>Spirochaetaceae</taxon>
        <taxon>Spirochaeta</taxon>
    </lineage>
</organism>
<name>H9UHS8_SPIAZ</name>
<dbReference type="OrthoDB" id="9776955at2"/>
<proteinExistence type="predicted"/>
<reference evidence="2" key="1">
    <citation type="journal article" date="2013" name="Stand. Genomic Sci.">
        <title>Complete genome sequence of the halophilic bacterium Spirochaeta africana type strain (Z-7692(T)) from the alkaline Lake Magadi in the East African Rift.</title>
        <authorList>
            <person name="Liolos K."/>
            <person name="Abt B."/>
            <person name="Scheuner C."/>
            <person name="Teshima H."/>
            <person name="Held B."/>
            <person name="Lapidus A."/>
            <person name="Nolan M."/>
            <person name="Lucas S."/>
            <person name="Deshpande S."/>
            <person name="Cheng J.F."/>
            <person name="Tapia R."/>
            <person name="Goodwin L.A."/>
            <person name="Pitluck S."/>
            <person name="Pagani I."/>
            <person name="Ivanova N."/>
            <person name="Mavromatis K."/>
            <person name="Mikhailova N."/>
            <person name="Huntemann M."/>
            <person name="Pati A."/>
            <person name="Chen A."/>
            <person name="Palaniappan K."/>
            <person name="Land M."/>
            <person name="Rohde M."/>
            <person name="Tindall B.J."/>
            <person name="Detter J.C."/>
            <person name="Goker M."/>
            <person name="Bristow J."/>
            <person name="Eisen J.A."/>
            <person name="Markowitz V."/>
            <person name="Hugenholtz P."/>
            <person name="Woyke T."/>
            <person name="Klenk H.P."/>
            <person name="Kyrpides N.C."/>
        </authorList>
    </citation>
    <scope>NUCLEOTIDE SEQUENCE</scope>
    <source>
        <strain evidence="2">ATCC 700263 / DSM 8902 / Z-7692</strain>
    </source>
</reference>
<dbReference type="eggNOG" id="COG2984">
    <property type="taxonomic scope" value="Bacteria"/>
</dbReference>
<gene>
    <name evidence="1" type="ordered locus">Spiaf_0983</name>
</gene>
<dbReference type="STRING" id="889378.Spiaf_0983"/>
<keyword evidence="2" id="KW-1185">Reference proteome</keyword>
<sequence>MRGLVLLLLGCVVTGVLSPQAEPGRIARQTYSILFIDSQVGAPYDALRSAMVQELQALGYDPLFNLTIEHHSLGNQAAAVRRILQEQQDGHNLIFVNGTVAAIGVRDALEQNPGLGRGLPVFFGNITDPVGLGLIRGFDEPPPGRYTGLGYAVPAVDRLRFVRKLLPDARHLVVVHTEMPQSIAYRQMLEQALQEPDLADLVIHYRSVPFVGGERGYRRSVQLARTHVTGMADIADVFLSPNDQMGIHPSFPGMVAEAASVPLIGIDVREVRENNGALAAIYNSIPDAGIIAATMVHRYLSGEDIRSIYPQLPPQRIAIHAGLARRYGIELSPGLLDRPEVELVQ</sequence>
<dbReference type="HOGENOM" id="CLU_803880_0_0_12"/>
<dbReference type="PANTHER" id="PTHR35271:SF1">
    <property type="entry name" value="ABC TRANSPORTER, SUBSTRATE-BINDING LIPOPROTEIN"/>
    <property type="match status" value="1"/>
</dbReference>
<evidence type="ECO:0000313" key="1">
    <source>
        <dbReference type="EMBL" id="AFG37071.1"/>
    </source>
</evidence>
<dbReference type="Proteomes" id="UP000007383">
    <property type="component" value="Chromosome"/>
</dbReference>
<dbReference type="Pfam" id="PF04392">
    <property type="entry name" value="ABC_sub_bind"/>
    <property type="match status" value="1"/>
</dbReference>
<dbReference type="Gene3D" id="3.40.50.2300">
    <property type="match status" value="2"/>
</dbReference>
<dbReference type="AlphaFoldDB" id="H9UHS8"/>
<dbReference type="PATRIC" id="fig|889378.3.peg.987"/>
<dbReference type="PANTHER" id="PTHR35271">
    <property type="entry name" value="ABC TRANSPORTER, SUBSTRATE-BINDING LIPOPROTEIN-RELATED"/>
    <property type="match status" value="1"/>
</dbReference>
<dbReference type="EMBL" id="CP003282">
    <property type="protein sequence ID" value="AFG37071.1"/>
    <property type="molecule type" value="Genomic_DNA"/>
</dbReference>
<protein>
    <submittedName>
        <fullName evidence="1">ABC-type uncharacterized transport system, periplasmic component</fullName>
    </submittedName>
</protein>
<accession>H9UHS8</accession>